<dbReference type="PhylomeDB" id="A0A0H3C9N7"/>
<feature type="transmembrane region" description="Helical" evidence="1">
    <location>
        <begin position="128"/>
        <end position="157"/>
    </location>
</feature>
<gene>
    <name evidence="2" type="ordered locus">CCNA_02680</name>
</gene>
<organism evidence="2 3">
    <name type="scientific">Caulobacter vibrioides (strain NA1000 / CB15N)</name>
    <name type="common">Caulobacter crescentus</name>
    <dbReference type="NCBI Taxonomy" id="565050"/>
    <lineage>
        <taxon>Bacteria</taxon>
        <taxon>Pseudomonadati</taxon>
        <taxon>Pseudomonadota</taxon>
        <taxon>Alphaproteobacteria</taxon>
        <taxon>Caulobacterales</taxon>
        <taxon>Caulobacteraceae</taxon>
        <taxon>Caulobacter</taxon>
    </lineage>
</organism>
<reference evidence="2 3" key="1">
    <citation type="journal article" date="2010" name="J. Bacteriol.">
        <title>The genetic basis of laboratory adaptation in Caulobacter crescentus.</title>
        <authorList>
            <person name="Marks M.E."/>
            <person name="Castro-Rojas C.M."/>
            <person name="Teiling C."/>
            <person name="Du L."/>
            <person name="Kapatral V."/>
            <person name="Walunas T.L."/>
            <person name="Crosson S."/>
        </authorList>
    </citation>
    <scope>NUCLEOTIDE SEQUENCE [LARGE SCALE GENOMIC DNA]</scope>
    <source>
        <strain evidence="3">NA1000 / CB15N</strain>
    </source>
</reference>
<sequence>MARFSVTEAATAGFGVIGRKPLAVVGWALALTVGMVIPAILAFLALGPQFQQFVQLAMTQKEGAPDPEVMRQMMQAQSGITAANLLFWLWSTFVQAVFCAAVFRAVLTPAQSSWAYLRLGAREMWLTLLFLVEQVLLMIVGLVVAMVIGVLAAVAGFSGGENGMMAAVGTALGGAAIAVIVLVWLALRLSMAAPMTFVDNQFRLFESWSLTKGQGWRLLGMALLLIVFIIGVEILVTTVMLGTIFAAGGSIAALHGEGGFEAFMARPPLTILREVWPWLAVIGALATLFSAVVHTIFFAPWAAAHRALTSET</sequence>
<dbReference type="EMBL" id="CP001340">
    <property type="protein sequence ID" value="ACL96145.1"/>
    <property type="molecule type" value="Genomic_DNA"/>
</dbReference>
<name>A0A0H3C9N7_CAUVN</name>
<evidence type="ECO:0000256" key="1">
    <source>
        <dbReference type="SAM" id="Phobius"/>
    </source>
</evidence>
<dbReference type="RefSeq" id="YP_002518053.1">
    <property type="nucleotide sequence ID" value="NC_011916.1"/>
</dbReference>
<dbReference type="PATRIC" id="fig|565050.3.peg.2628"/>
<dbReference type="KEGG" id="ccs:CCNA_02680"/>
<protein>
    <submittedName>
        <fullName evidence="2">Conserved transmembrane protein</fullName>
    </submittedName>
</protein>
<feature type="transmembrane region" description="Helical" evidence="1">
    <location>
        <begin position="163"/>
        <end position="187"/>
    </location>
</feature>
<evidence type="ECO:0000313" key="2">
    <source>
        <dbReference type="EMBL" id="ACL96145.1"/>
    </source>
</evidence>
<evidence type="ECO:0000313" key="3">
    <source>
        <dbReference type="Proteomes" id="UP000001364"/>
    </source>
</evidence>
<feature type="transmembrane region" description="Helical" evidence="1">
    <location>
        <begin position="87"/>
        <end position="107"/>
    </location>
</feature>
<dbReference type="GeneID" id="7332783"/>
<keyword evidence="1" id="KW-0472">Membrane</keyword>
<dbReference type="AlphaFoldDB" id="A0A0H3C9N7"/>
<keyword evidence="1 2" id="KW-0812">Transmembrane</keyword>
<keyword evidence="1" id="KW-1133">Transmembrane helix</keyword>
<dbReference type="Proteomes" id="UP000001364">
    <property type="component" value="Chromosome"/>
</dbReference>
<dbReference type="HOGENOM" id="CLU_078152_0_0_5"/>
<feature type="transmembrane region" description="Helical" evidence="1">
    <location>
        <begin position="222"/>
        <end position="255"/>
    </location>
</feature>
<accession>A0A0H3C9N7</accession>
<feature type="transmembrane region" description="Helical" evidence="1">
    <location>
        <begin position="21"/>
        <end position="46"/>
    </location>
</feature>
<proteinExistence type="predicted"/>
<keyword evidence="3" id="KW-1185">Reference proteome</keyword>
<dbReference type="OrthoDB" id="7185995at2"/>
<feature type="transmembrane region" description="Helical" evidence="1">
    <location>
        <begin position="275"/>
        <end position="299"/>
    </location>
</feature>
<dbReference type="RefSeq" id="WP_012640533.1">
    <property type="nucleotide sequence ID" value="NC_011916.1"/>
</dbReference>